<protein>
    <submittedName>
        <fullName evidence="1">Juvenile hormone acid O-methyltransferase-like</fullName>
    </submittedName>
</protein>
<keyword evidence="1" id="KW-0489">Methyltransferase</keyword>
<gene>
    <name evidence="1" type="ORF">FWK35_00000948</name>
</gene>
<evidence type="ECO:0000313" key="1">
    <source>
        <dbReference type="EMBL" id="KAF0770695.1"/>
    </source>
</evidence>
<name>A0A6G0ZIG2_APHCR</name>
<proteinExistence type="predicted"/>
<dbReference type="GO" id="GO:0032259">
    <property type="term" value="P:methylation"/>
    <property type="evidence" value="ECO:0007669"/>
    <property type="project" value="UniProtKB-KW"/>
</dbReference>
<dbReference type="OrthoDB" id="66144at2759"/>
<keyword evidence="2" id="KW-1185">Reference proteome</keyword>
<keyword evidence="1" id="KW-0808">Transferase</keyword>
<dbReference type="AlphaFoldDB" id="A0A6G0ZIG2"/>
<comment type="caution">
    <text evidence="1">The sequence shown here is derived from an EMBL/GenBank/DDBJ whole genome shotgun (WGS) entry which is preliminary data.</text>
</comment>
<evidence type="ECO:0000313" key="2">
    <source>
        <dbReference type="Proteomes" id="UP000478052"/>
    </source>
</evidence>
<dbReference type="GO" id="GO:0008168">
    <property type="term" value="F:methyltransferase activity"/>
    <property type="evidence" value="ECO:0007669"/>
    <property type="project" value="UniProtKB-KW"/>
</dbReference>
<reference evidence="1 2" key="1">
    <citation type="submission" date="2019-08" db="EMBL/GenBank/DDBJ databases">
        <title>Whole genome of Aphis craccivora.</title>
        <authorList>
            <person name="Voronova N.V."/>
            <person name="Shulinski R.S."/>
            <person name="Bandarenka Y.V."/>
            <person name="Zhorov D.G."/>
            <person name="Warner D."/>
        </authorList>
    </citation>
    <scope>NUCLEOTIDE SEQUENCE [LARGE SCALE GENOMIC DNA]</scope>
    <source>
        <strain evidence="1">180601</strain>
        <tissue evidence="1">Whole Body</tissue>
    </source>
</reference>
<sequence>MIIRVLFCQKFKYIYKKHLHDRYAAHVKEKLCQTQIVEIRPITGKTIFIKIAINIPKQIMFCLGVVGVDIPLTLLRNII</sequence>
<organism evidence="1 2">
    <name type="scientific">Aphis craccivora</name>
    <name type="common">Cowpea aphid</name>
    <dbReference type="NCBI Taxonomy" id="307492"/>
    <lineage>
        <taxon>Eukaryota</taxon>
        <taxon>Metazoa</taxon>
        <taxon>Ecdysozoa</taxon>
        <taxon>Arthropoda</taxon>
        <taxon>Hexapoda</taxon>
        <taxon>Insecta</taxon>
        <taxon>Pterygota</taxon>
        <taxon>Neoptera</taxon>
        <taxon>Paraneoptera</taxon>
        <taxon>Hemiptera</taxon>
        <taxon>Sternorrhyncha</taxon>
        <taxon>Aphidomorpha</taxon>
        <taxon>Aphidoidea</taxon>
        <taxon>Aphididae</taxon>
        <taxon>Aphidini</taxon>
        <taxon>Aphis</taxon>
        <taxon>Aphis</taxon>
    </lineage>
</organism>
<accession>A0A6G0ZIG2</accession>
<dbReference type="Proteomes" id="UP000478052">
    <property type="component" value="Unassembled WGS sequence"/>
</dbReference>
<dbReference type="EMBL" id="VUJU01000396">
    <property type="protein sequence ID" value="KAF0770695.1"/>
    <property type="molecule type" value="Genomic_DNA"/>
</dbReference>